<evidence type="ECO:0000259" key="7">
    <source>
        <dbReference type="SMART" id="SM00338"/>
    </source>
</evidence>
<feature type="compositionally biased region" description="Polar residues" evidence="6">
    <location>
        <begin position="172"/>
        <end position="193"/>
    </location>
</feature>
<dbReference type="InterPro" id="IPR004827">
    <property type="entry name" value="bZIP"/>
</dbReference>
<feature type="compositionally biased region" description="Polar residues" evidence="6">
    <location>
        <begin position="276"/>
        <end position="286"/>
    </location>
</feature>
<dbReference type="AlphaFoldDB" id="A0A1Q3AIM8"/>
<proteinExistence type="predicted"/>
<dbReference type="EMBL" id="BDGX01000048">
    <property type="protein sequence ID" value="GAV55571.1"/>
    <property type="molecule type" value="Genomic_DNA"/>
</dbReference>
<keyword evidence="4" id="KW-0539">Nucleus</keyword>
<evidence type="ECO:0000256" key="3">
    <source>
        <dbReference type="ARBA" id="ARBA00023163"/>
    </source>
</evidence>
<comment type="caution">
    <text evidence="8">The sequence shown here is derived from an EMBL/GenBank/DDBJ whole genome shotgun (WGS) entry which is preliminary data.</text>
</comment>
<dbReference type="SMART" id="SM00338">
    <property type="entry name" value="BRLZ"/>
    <property type="match status" value="1"/>
</dbReference>
<feature type="compositionally biased region" description="Low complexity" evidence="6">
    <location>
        <begin position="303"/>
        <end position="365"/>
    </location>
</feature>
<keyword evidence="3" id="KW-0804">Transcription</keyword>
<dbReference type="GO" id="GO:0005634">
    <property type="term" value="C:nucleus"/>
    <property type="evidence" value="ECO:0007669"/>
    <property type="project" value="UniProtKB-SubCell"/>
</dbReference>
<evidence type="ECO:0000256" key="6">
    <source>
        <dbReference type="SAM" id="MobiDB-lite"/>
    </source>
</evidence>
<feature type="compositionally biased region" description="Polar residues" evidence="6">
    <location>
        <begin position="571"/>
        <end position="591"/>
    </location>
</feature>
<feature type="compositionally biased region" description="Low complexity" evidence="6">
    <location>
        <begin position="151"/>
        <end position="165"/>
    </location>
</feature>
<feature type="coiled-coil region" evidence="5">
    <location>
        <begin position="440"/>
        <end position="467"/>
    </location>
</feature>
<dbReference type="Proteomes" id="UP000187013">
    <property type="component" value="Unassembled WGS sequence"/>
</dbReference>
<reference evidence="8 9" key="1">
    <citation type="submission" date="2016-08" db="EMBL/GenBank/DDBJ databases">
        <title>Draft genome sequence of allopolyploid Zygosaccharomyces rouxii.</title>
        <authorList>
            <person name="Watanabe J."/>
            <person name="Uehara K."/>
            <person name="Mogi Y."/>
            <person name="Tsukioka Y."/>
        </authorList>
    </citation>
    <scope>NUCLEOTIDE SEQUENCE [LARGE SCALE GENOMIC DNA]</scope>
    <source>
        <strain evidence="8 9">NBRC 110957</strain>
    </source>
</reference>
<comment type="subcellular location">
    <subcellularLocation>
        <location evidence="1">Nucleus</location>
    </subcellularLocation>
</comment>
<feature type="region of interest" description="Disordered" evidence="6">
    <location>
        <begin position="276"/>
        <end position="427"/>
    </location>
</feature>
<protein>
    <recommendedName>
        <fullName evidence="7">BZIP domain-containing protein</fullName>
    </recommendedName>
</protein>
<dbReference type="Gene3D" id="1.20.5.170">
    <property type="match status" value="1"/>
</dbReference>
<feature type="compositionally biased region" description="Low complexity" evidence="6">
    <location>
        <begin position="374"/>
        <end position="391"/>
    </location>
</feature>
<dbReference type="InterPro" id="IPR020956">
    <property type="entry name" value="TF_Aft1_OSM"/>
</dbReference>
<feature type="compositionally biased region" description="Low complexity" evidence="6">
    <location>
        <begin position="114"/>
        <end position="123"/>
    </location>
</feature>
<feature type="region of interest" description="Disordered" evidence="6">
    <location>
        <begin position="146"/>
        <end position="193"/>
    </location>
</feature>
<dbReference type="Pfam" id="PF11785">
    <property type="entry name" value="Aft1_OSA"/>
    <property type="match status" value="1"/>
</dbReference>
<evidence type="ECO:0000313" key="8">
    <source>
        <dbReference type="EMBL" id="GAV55571.1"/>
    </source>
</evidence>
<evidence type="ECO:0000256" key="1">
    <source>
        <dbReference type="ARBA" id="ARBA00004123"/>
    </source>
</evidence>
<dbReference type="SUPFAM" id="SSF57959">
    <property type="entry name" value="Leucine zipper domain"/>
    <property type="match status" value="1"/>
</dbReference>
<evidence type="ECO:0000256" key="4">
    <source>
        <dbReference type="ARBA" id="ARBA00023242"/>
    </source>
</evidence>
<evidence type="ECO:0000256" key="2">
    <source>
        <dbReference type="ARBA" id="ARBA00023015"/>
    </source>
</evidence>
<accession>A0A1Q3AIM8</accession>
<dbReference type="InterPro" id="IPR046347">
    <property type="entry name" value="bZIP_sf"/>
</dbReference>
<feature type="domain" description="BZIP" evidence="7">
    <location>
        <begin position="418"/>
        <end position="493"/>
    </location>
</feature>
<keyword evidence="5" id="KW-0175">Coiled coil</keyword>
<name>A0A1Q3AIM8_ZYGRO</name>
<feature type="region of interest" description="Disordered" evidence="6">
    <location>
        <begin position="107"/>
        <end position="126"/>
    </location>
</feature>
<feature type="region of interest" description="Disordered" evidence="6">
    <location>
        <begin position="1"/>
        <end position="89"/>
    </location>
</feature>
<dbReference type="PANTHER" id="PTHR19304">
    <property type="entry name" value="CYCLIC-AMP RESPONSE ELEMENT BINDING PROTEIN"/>
    <property type="match status" value="1"/>
</dbReference>
<evidence type="ECO:0000256" key="5">
    <source>
        <dbReference type="SAM" id="Coils"/>
    </source>
</evidence>
<feature type="compositionally biased region" description="Polar residues" evidence="6">
    <location>
        <begin position="20"/>
        <end position="54"/>
    </location>
</feature>
<dbReference type="InterPro" id="IPR051027">
    <property type="entry name" value="bZIP_transcription_factors"/>
</dbReference>
<dbReference type="CDD" id="cd14687">
    <property type="entry name" value="bZIP_ATF2"/>
    <property type="match status" value="1"/>
</dbReference>
<feature type="compositionally biased region" description="Low complexity" evidence="6">
    <location>
        <begin position="592"/>
        <end position="611"/>
    </location>
</feature>
<feature type="compositionally biased region" description="Basic and acidic residues" evidence="6">
    <location>
        <begin position="525"/>
        <end position="549"/>
    </location>
</feature>
<feature type="region of interest" description="Disordered" evidence="6">
    <location>
        <begin position="525"/>
        <end position="634"/>
    </location>
</feature>
<dbReference type="GO" id="GO:0003700">
    <property type="term" value="F:DNA-binding transcription factor activity"/>
    <property type="evidence" value="ECO:0007669"/>
    <property type="project" value="InterPro"/>
</dbReference>
<sequence length="726" mass="78703">MSTTNQRNGVSAFDLEPNPFEQSFASTKEQQHEGSSAPPSQSYLPQDAQHFQQRPDSRPPLNAGRSSDGKSPFLYGSQKPNILSPPLLTPGGFRRLPPLLLSPTCVPSQNPGANHNNHNNNNNTSNGVAMGPVPAAQTGGIAVNNGTNNHSSTTAAGGANNGSASVKPEPSRTPSFFLNLSKTGLTPNESSLRTGLTPGILAPGQQHHHYPTLPALNGANQGHPQAKPGSVVSGGVTPAPFTPCLGSLLGFPGTASPGHVGRPPLNIEGSYQSAVEPTIDNDNSANLVRDTGNGQHLQHHLQQHQNPQYVAQQQPQQQHQHIAQQPHHHQQQQLRNPQQLQQAQPQPQQHLKGSSPGSPQGPQQPLSVGRKRTTSNASKGSKAAKKSQSSTPNFAETRRLSKNEDTRTPVDPQGDTNEDDQERKRKEFLERNRVAASKFRKRKKEYIKRVEMDLQFYQNEYDDMGRALDKLCGIIPGSSTPAASSSLMSLLENAISHNDVPSSLSILAHMKQVVYETRYFQRNGRDPRRELESNRSHDTDDEDRHRTDNDSVGNVRSRDGSTTGPAELNRMQRSSSINYPGSVPATFTNTGLQSQHQTQQQLQQSQQEQPPHTAPTTTGSLPNFPSENGNFQGIIKNEATGPSILPVALMDTKQSTSEQEVANTIGTIGSLPDVINNRQVGPIDDVHSQGPSHAGSMSDLRHNSLVDLANQSIRAEPMLPKYPNTE</sequence>
<gene>
    <name evidence="8" type="ORF">ZYGR_0AV02030</name>
</gene>
<evidence type="ECO:0000313" key="9">
    <source>
        <dbReference type="Proteomes" id="UP000187013"/>
    </source>
</evidence>
<feature type="compositionally biased region" description="Basic and acidic residues" evidence="6">
    <location>
        <begin position="396"/>
        <end position="408"/>
    </location>
</feature>
<organism evidence="8 9">
    <name type="scientific">Zygosaccharomyces rouxii</name>
    <dbReference type="NCBI Taxonomy" id="4956"/>
    <lineage>
        <taxon>Eukaryota</taxon>
        <taxon>Fungi</taxon>
        <taxon>Dikarya</taxon>
        <taxon>Ascomycota</taxon>
        <taxon>Saccharomycotina</taxon>
        <taxon>Saccharomycetes</taxon>
        <taxon>Saccharomycetales</taxon>
        <taxon>Saccharomycetaceae</taxon>
        <taxon>Zygosaccharomyces</taxon>
    </lineage>
</organism>
<dbReference type="OrthoDB" id="295274at2759"/>
<feature type="compositionally biased region" description="Polar residues" evidence="6">
    <location>
        <begin position="614"/>
        <end position="631"/>
    </location>
</feature>
<keyword evidence="2" id="KW-0805">Transcription regulation</keyword>